<dbReference type="CDD" id="cd04590">
    <property type="entry name" value="CBS_pair_CorC_HlyC_assoc"/>
    <property type="match status" value="1"/>
</dbReference>
<dbReference type="SMART" id="SM00116">
    <property type="entry name" value="CBS"/>
    <property type="match status" value="2"/>
</dbReference>
<evidence type="ECO:0000259" key="12">
    <source>
        <dbReference type="PROSITE" id="PS51846"/>
    </source>
</evidence>
<dbReference type="PANTHER" id="PTHR22777:SF17">
    <property type="entry name" value="UPF0053 PROTEIN SLL0260"/>
    <property type="match status" value="1"/>
</dbReference>
<dbReference type="Pfam" id="PF00571">
    <property type="entry name" value="CBS"/>
    <property type="match status" value="2"/>
</dbReference>
<dbReference type="RefSeq" id="WP_201426706.1">
    <property type="nucleotide sequence ID" value="NZ_JAEQMG010000035.1"/>
</dbReference>
<evidence type="ECO:0000256" key="10">
    <source>
        <dbReference type="SAM" id="Phobius"/>
    </source>
</evidence>
<dbReference type="InterPro" id="IPR005170">
    <property type="entry name" value="Transptr-assoc_dom"/>
</dbReference>
<dbReference type="EMBL" id="JAEQMG010000035">
    <property type="protein sequence ID" value="MBK6087399.1"/>
    <property type="molecule type" value="Genomic_DNA"/>
</dbReference>
<dbReference type="AlphaFoldDB" id="A0A934U2Y7"/>
<dbReference type="FunFam" id="3.10.580.10:FF:000002">
    <property type="entry name" value="Magnesium/cobalt efflux protein CorC"/>
    <property type="match status" value="1"/>
</dbReference>
<feature type="transmembrane region" description="Helical" evidence="10">
    <location>
        <begin position="6"/>
        <end position="28"/>
    </location>
</feature>
<dbReference type="InterPro" id="IPR044751">
    <property type="entry name" value="Ion_transp-like_CBS"/>
</dbReference>
<feature type="domain" description="CBS" evidence="11">
    <location>
        <begin position="205"/>
        <end position="265"/>
    </location>
</feature>
<evidence type="ECO:0000256" key="2">
    <source>
        <dbReference type="ARBA" id="ARBA00006337"/>
    </source>
</evidence>
<keyword evidence="4" id="KW-0677">Repeat</keyword>
<name>A0A934U2Y7_9FIRM</name>
<comment type="subcellular location">
    <subcellularLocation>
        <location evidence="1">Membrane</location>
        <topology evidence="1">Multi-pass membrane protein</topology>
    </subcellularLocation>
</comment>
<feature type="transmembrane region" description="Helical" evidence="10">
    <location>
        <begin position="132"/>
        <end position="151"/>
    </location>
</feature>
<organism evidence="13 14">
    <name type="scientific">Ruminococcus difficilis</name>
    <dbReference type="NCBI Taxonomy" id="2763069"/>
    <lineage>
        <taxon>Bacteria</taxon>
        <taxon>Bacillati</taxon>
        <taxon>Bacillota</taxon>
        <taxon>Clostridia</taxon>
        <taxon>Eubacteriales</taxon>
        <taxon>Oscillospiraceae</taxon>
        <taxon>Ruminococcus</taxon>
    </lineage>
</organism>
<keyword evidence="7 9" id="KW-0472">Membrane</keyword>
<gene>
    <name evidence="13" type="ORF">JKK62_01825</name>
</gene>
<sequence>MSTNAVYGVVIAVLILLSGFFSCVETAYSFANTIRLKSLIDAGSRRAVHALWVCDNFDKALTAILIGNNVVNLGCSSLATILCLNLFENYGAAIATGGTTLLVLTFGEVIPKCIGKEKSDGIVLHTGLTLKIFTYILTPLVFLFTGIKSLVMKIGHIKKNSPSVTEDELKYIIESIEEEGILEEQESELVQSALEFDEKTAQEILTPRVDVTAIDINDDKKEIHDLIIRERYSRIPVYEDDIDNVIGILHTRDYLEKVIDGEVDLRALITPAHFIYKNLKLSDILNDFRANRLHIAIVTDEYGGFLGIVTMEDLLEEIVGDIWDEDEDVEHTCTKLGENRYLVSGDMDLNELFELFEIKPDDEIESNSVGGFIVEQLGELPIRGQRVEYKDVIFTVKRVKNRRIISALATKKKPIKE</sequence>
<dbReference type="InterPro" id="IPR046342">
    <property type="entry name" value="CBS_dom_sf"/>
</dbReference>
<keyword evidence="3 9" id="KW-0812">Transmembrane</keyword>
<evidence type="ECO:0000259" key="11">
    <source>
        <dbReference type="PROSITE" id="PS51371"/>
    </source>
</evidence>
<dbReference type="SUPFAM" id="SSF56176">
    <property type="entry name" value="FAD-binding/transporter-associated domain-like"/>
    <property type="match status" value="1"/>
</dbReference>
<dbReference type="Pfam" id="PF01595">
    <property type="entry name" value="CNNM"/>
    <property type="match status" value="1"/>
</dbReference>
<dbReference type="GO" id="GO:0005886">
    <property type="term" value="C:plasma membrane"/>
    <property type="evidence" value="ECO:0007669"/>
    <property type="project" value="TreeGrafter"/>
</dbReference>
<comment type="similarity">
    <text evidence="2">Belongs to the UPF0053 family.</text>
</comment>
<evidence type="ECO:0000256" key="6">
    <source>
        <dbReference type="ARBA" id="ARBA00023122"/>
    </source>
</evidence>
<evidence type="ECO:0000313" key="14">
    <source>
        <dbReference type="Proteomes" id="UP000633365"/>
    </source>
</evidence>
<evidence type="ECO:0000256" key="1">
    <source>
        <dbReference type="ARBA" id="ARBA00004141"/>
    </source>
</evidence>
<accession>A0A934U2Y7</accession>
<evidence type="ECO:0000256" key="8">
    <source>
        <dbReference type="PROSITE-ProRule" id="PRU00703"/>
    </source>
</evidence>
<dbReference type="Gene3D" id="3.30.465.10">
    <property type="match status" value="1"/>
</dbReference>
<evidence type="ECO:0000256" key="3">
    <source>
        <dbReference type="ARBA" id="ARBA00022692"/>
    </source>
</evidence>
<proteinExistence type="inferred from homology"/>
<feature type="domain" description="CBS" evidence="11">
    <location>
        <begin position="268"/>
        <end position="325"/>
    </location>
</feature>
<dbReference type="GO" id="GO:0050660">
    <property type="term" value="F:flavin adenine dinucleotide binding"/>
    <property type="evidence" value="ECO:0007669"/>
    <property type="project" value="InterPro"/>
</dbReference>
<dbReference type="InterPro" id="IPR036318">
    <property type="entry name" value="FAD-bd_PCMH-like_sf"/>
</dbReference>
<dbReference type="InterPro" id="IPR002550">
    <property type="entry name" value="CNNM"/>
</dbReference>
<keyword evidence="6 8" id="KW-0129">CBS domain</keyword>
<feature type="domain" description="CNNM transmembrane" evidence="12">
    <location>
        <begin position="1"/>
        <end position="186"/>
    </location>
</feature>
<evidence type="ECO:0000256" key="7">
    <source>
        <dbReference type="ARBA" id="ARBA00023136"/>
    </source>
</evidence>
<dbReference type="SMART" id="SM01091">
    <property type="entry name" value="CorC_HlyC"/>
    <property type="match status" value="1"/>
</dbReference>
<dbReference type="Proteomes" id="UP000633365">
    <property type="component" value="Unassembled WGS sequence"/>
</dbReference>
<dbReference type="PROSITE" id="PS51371">
    <property type="entry name" value="CBS"/>
    <property type="match status" value="2"/>
</dbReference>
<reference evidence="13" key="1">
    <citation type="submission" date="2021-01" db="EMBL/GenBank/DDBJ databases">
        <title>Genome public.</title>
        <authorList>
            <person name="Liu C."/>
            <person name="Sun Q."/>
        </authorList>
    </citation>
    <scope>NUCLEOTIDE SEQUENCE</scope>
    <source>
        <strain evidence="13">M6</strain>
    </source>
</reference>
<evidence type="ECO:0000256" key="4">
    <source>
        <dbReference type="ARBA" id="ARBA00022737"/>
    </source>
</evidence>
<dbReference type="Gene3D" id="3.10.580.10">
    <property type="entry name" value="CBS-domain"/>
    <property type="match status" value="1"/>
</dbReference>
<dbReference type="PROSITE" id="PS51846">
    <property type="entry name" value="CNNM"/>
    <property type="match status" value="1"/>
</dbReference>
<comment type="caution">
    <text evidence="13">The sequence shown here is derived from an EMBL/GenBank/DDBJ whole genome shotgun (WGS) entry which is preliminary data.</text>
</comment>
<dbReference type="Pfam" id="PF03471">
    <property type="entry name" value="CorC_HlyC"/>
    <property type="match status" value="1"/>
</dbReference>
<dbReference type="InterPro" id="IPR000644">
    <property type="entry name" value="CBS_dom"/>
</dbReference>
<dbReference type="InterPro" id="IPR016169">
    <property type="entry name" value="FAD-bd_PCMH_sub2"/>
</dbReference>
<dbReference type="PANTHER" id="PTHR22777">
    <property type="entry name" value="HEMOLYSIN-RELATED"/>
    <property type="match status" value="1"/>
</dbReference>
<evidence type="ECO:0000256" key="9">
    <source>
        <dbReference type="PROSITE-ProRule" id="PRU01193"/>
    </source>
</evidence>
<keyword evidence="14" id="KW-1185">Reference proteome</keyword>
<evidence type="ECO:0000313" key="13">
    <source>
        <dbReference type="EMBL" id="MBK6087399.1"/>
    </source>
</evidence>
<dbReference type="SUPFAM" id="SSF54631">
    <property type="entry name" value="CBS-domain pair"/>
    <property type="match status" value="1"/>
</dbReference>
<keyword evidence="5 9" id="KW-1133">Transmembrane helix</keyword>
<evidence type="ECO:0000256" key="5">
    <source>
        <dbReference type="ARBA" id="ARBA00022989"/>
    </source>
</evidence>
<protein>
    <submittedName>
        <fullName evidence="13">HlyC/CorC family transporter</fullName>
    </submittedName>
</protein>